<gene>
    <name evidence="1" type="ORF">BD289DRAFT_233866</name>
</gene>
<organism evidence="1 2">
    <name type="scientific">Coniella lustricola</name>
    <dbReference type="NCBI Taxonomy" id="2025994"/>
    <lineage>
        <taxon>Eukaryota</taxon>
        <taxon>Fungi</taxon>
        <taxon>Dikarya</taxon>
        <taxon>Ascomycota</taxon>
        <taxon>Pezizomycotina</taxon>
        <taxon>Sordariomycetes</taxon>
        <taxon>Sordariomycetidae</taxon>
        <taxon>Diaporthales</taxon>
        <taxon>Schizoparmaceae</taxon>
        <taxon>Coniella</taxon>
    </lineage>
</organism>
<accession>A0A2T3AA46</accession>
<keyword evidence="2" id="KW-1185">Reference proteome</keyword>
<sequence length="156" mass="17633">MLMACSVTYSRQHLLGLANQQKPTLHATNATRHRRQMHFRKSRAAEAIQLMIAVGGWKPTDRPTNTPALLLAQQQWWMENSTKHNQNWQTSTLAQERDLCNLCQESLQVGSGRCQHSTPCLMGSTKSAKAAKALHAEDQRHACCKEQTQHIGVWYA</sequence>
<dbReference type="AlphaFoldDB" id="A0A2T3AA46"/>
<evidence type="ECO:0000313" key="2">
    <source>
        <dbReference type="Proteomes" id="UP000241462"/>
    </source>
</evidence>
<evidence type="ECO:0000313" key="1">
    <source>
        <dbReference type="EMBL" id="PSR88527.1"/>
    </source>
</evidence>
<protein>
    <submittedName>
        <fullName evidence="1">Uncharacterized protein</fullName>
    </submittedName>
</protein>
<name>A0A2T3AA46_9PEZI</name>
<dbReference type="EMBL" id="KZ678428">
    <property type="protein sequence ID" value="PSR88527.1"/>
    <property type="molecule type" value="Genomic_DNA"/>
</dbReference>
<dbReference type="InParanoid" id="A0A2T3AA46"/>
<dbReference type="Proteomes" id="UP000241462">
    <property type="component" value="Unassembled WGS sequence"/>
</dbReference>
<reference evidence="1 2" key="1">
    <citation type="journal article" date="2018" name="Mycol. Prog.">
        <title>Coniella lustricola, a new species from submerged detritus.</title>
        <authorList>
            <person name="Raudabaugh D.B."/>
            <person name="Iturriaga T."/>
            <person name="Carver A."/>
            <person name="Mondo S."/>
            <person name="Pangilinan J."/>
            <person name="Lipzen A."/>
            <person name="He G."/>
            <person name="Amirebrahimi M."/>
            <person name="Grigoriev I.V."/>
            <person name="Miller A.N."/>
        </authorList>
    </citation>
    <scope>NUCLEOTIDE SEQUENCE [LARGE SCALE GENOMIC DNA]</scope>
    <source>
        <strain evidence="1 2">B22-T-1</strain>
    </source>
</reference>
<proteinExistence type="predicted"/>